<dbReference type="InterPro" id="IPR036900">
    <property type="entry name" value="A-D-PHexomutase_C_sf"/>
</dbReference>
<evidence type="ECO:0000259" key="7">
    <source>
        <dbReference type="Pfam" id="PF00408"/>
    </source>
</evidence>
<evidence type="ECO:0000256" key="6">
    <source>
        <dbReference type="ARBA" id="ARBA00023235"/>
    </source>
</evidence>
<dbReference type="OrthoDB" id="9803322at2"/>
<protein>
    <submittedName>
        <fullName evidence="11">Phosphomannomutase/phosphoglucomutase</fullName>
    </submittedName>
</protein>
<dbReference type="Gene3D" id="3.30.310.50">
    <property type="entry name" value="Alpha-D-phosphohexomutase, C-terminal domain"/>
    <property type="match status" value="1"/>
</dbReference>
<dbReference type="AlphaFoldDB" id="A0A2T4UC98"/>
<reference evidence="11 12" key="1">
    <citation type="submission" date="2018-03" db="EMBL/GenBank/DDBJ databases">
        <title>Aquarubrobacter algicola gen. nov., sp. nov., a novel actinobacterium isolated from shallow eutrophic lake during the end of cyanobacterial harmful algal blooms.</title>
        <authorList>
            <person name="Chun S.J."/>
        </authorList>
    </citation>
    <scope>NUCLEOTIDE SEQUENCE [LARGE SCALE GENOMIC DNA]</scope>
    <source>
        <strain evidence="11 12">Seoho-28</strain>
    </source>
</reference>
<gene>
    <name evidence="11" type="primary">manB</name>
    <name evidence="11" type="ORF">C7Y72_19810</name>
</gene>
<evidence type="ECO:0000256" key="2">
    <source>
        <dbReference type="ARBA" id="ARBA00010231"/>
    </source>
</evidence>
<dbReference type="EMBL" id="PYYB01000004">
    <property type="protein sequence ID" value="PTL54834.1"/>
    <property type="molecule type" value="Genomic_DNA"/>
</dbReference>
<dbReference type="InterPro" id="IPR016055">
    <property type="entry name" value="A-D-PHexomutase_a/b/a-I/II/III"/>
</dbReference>
<dbReference type="GO" id="GO:0005975">
    <property type="term" value="P:carbohydrate metabolic process"/>
    <property type="evidence" value="ECO:0007669"/>
    <property type="project" value="InterPro"/>
</dbReference>
<dbReference type="Pfam" id="PF02879">
    <property type="entry name" value="PGM_PMM_II"/>
    <property type="match status" value="1"/>
</dbReference>
<evidence type="ECO:0000313" key="12">
    <source>
        <dbReference type="Proteomes" id="UP000240739"/>
    </source>
</evidence>
<dbReference type="InterPro" id="IPR005843">
    <property type="entry name" value="A-D-PHexomutase_C"/>
</dbReference>
<dbReference type="InterPro" id="IPR005844">
    <property type="entry name" value="A-D-PHexomutase_a/b/a-I"/>
</dbReference>
<dbReference type="InterPro" id="IPR005841">
    <property type="entry name" value="Alpha-D-phosphohexomutase_SF"/>
</dbReference>
<dbReference type="PANTHER" id="PTHR43771">
    <property type="entry name" value="PHOSPHOMANNOMUTASE"/>
    <property type="match status" value="1"/>
</dbReference>
<dbReference type="CDD" id="cd03089">
    <property type="entry name" value="PMM_PGM"/>
    <property type="match status" value="1"/>
</dbReference>
<dbReference type="RefSeq" id="WP_107570934.1">
    <property type="nucleotide sequence ID" value="NZ_PYYB01000004.1"/>
</dbReference>
<feature type="domain" description="Alpha-D-phosphohexomutase C-terminal" evidence="7">
    <location>
        <begin position="380"/>
        <end position="453"/>
    </location>
</feature>
<dbReference type="Pfam" id="PF00408">
    <property type="entry name" value="PGM_PMM_IV"/>
    <property type="match status" value="1"/>
</dbReference>
<feature type="domain" description="Alpha-D-phosphohexomutase alpha/beta/alpha" evidence="8">
    <location>
        <begin position="6"/>
        <end position="141"/>
    </location>
</feature>
<keyword evidence="6" id="KW-0413">Isomerase</keyword>
<sequence>MSVPPEIFKAYDVRGLYGEQITGDVAEAIGRAFARVIAGLEGKPVSDVRLGLGRDMRLTAPELAGRYRAGMVAEGASVLDAGQVGTEMLYHLVGSRELDGGLMCTASHNPKAYTGAKLVKRGAIALSGDEGIQDIRRLIEEGLGEPAAQPGTVQDVDLYAEFFDKALSFIDPANVRPLKVVVDGGNGMAGPMVGPVLDRLPIELIETYWTPDGNFPDHEPNPLLPENREFIIAKVKETGADLGIAWDGDADRCFFIDDTGEFVDGDFLTAILAEHLLAKSPGEAILYDARASYAVADTVTAAGGTAHINRVGHAFFKGRMKREGSLFGGEVSGHYYFRDFYCADSGTIPALLILEKLSVEGKALSELLAPYRAKYFISGEVNSTVADGPAKAKEIEELYGSRPGATVTHVDGVSVDFDDWHFNVRMSNTEPLLRLCLESLVSQADMEAKRDEVLGVIRA</sequence>
<feature type="domain" description="Alpha-D-phosphohexomutase alpha/beta/alpha" evidence="9">
    <location>
        <begin position="161"/>
        <end position="260"/>
    </location>
</feature>
<dbReference type="InterPro" id="IPR005845">
    <property type="entry name" value="A-D-PHexomutase_a/b/a-II"/>
</dbReference>
<evidence type="ECO:0000256" key="5">
    <source>
        <dbReference type="ARBA" id="ARBA00022842"/>
    </source>
</evidence>
<evidence type="ECO:0000259" key="9">
    <source>
        <dbReference type="Pfam" id="PF02879"/>
    </source>
</evidence>
<dbReference type="SUPFAM" id="SSF53738">
    <property type="entry name" value="Phosphoglucomutase, first 3 domains"/>
    <property type="match status" value="3"/>
</dbReference>
<dbReference type="Gene3D" id="3.40.120.10">
    <property type="entry name" value="Alpha-D-Glucose-1,6-Bisphosphate, subunit A, domain 3"/>
    <property type="match status" value="3"/>
</dbReference>
<dbReference type="Pfam" id="PF02878">
    <property type="entry name" value="PGM_PMM_I"/>
    <property type="match status" value="1"/>
</dbReference>
<proteinExistence type="inferred from homology"/>
<evidence type="ECO:0000259" key="10">
    <source>
        <dbReference type="Pfam" id="PF02880"/>
    </source>
</evidence>
<dbReference type="Pfam" id="PF02880">
    <property type="entry name" value="PGM_PMM_III"/>
    <property type="match status" value="1"/>
</dbReference>
<evidence type="ECO:0000313" key="11">
    <source>
        <dbReference type="EMBL" id="PTL54834.1"/>
    </source>
</evidence>
<dbReference type="GO" id="GO:0016868">
    <property type="term" value="F:intramolecular phosphotransferase activity"/>
    <property type="evidence" value="ECO:0007669"/>
    <property type="project" value="InterPro"/>
</dbReference>
<organism evidence="11 12">
    <name type="scientific">Paraconexibacter algicola</name>
    <dbReference type="NCBI Taxonomy" id="2133960"/>
    <lineage>
        <taxon>Bacteria</taxon>
        <taxon>Bacillati</taxon>
        <taxon>Actinomycetota</taxon>
        <taxon>Thermoleophilia</taxon>
        <taxon>Solirubrobacterales</taxon>
        <taxon>Paraconexibacteraceae</taxon>
        <taxon>Paraconexibacter</taxon>
    </lineage>
</organism>
<dbReference type="SUPFAM" id="SSF55957">
    <property type="entry name" value="Phosphoglucomutase, C-terminal domain"/>
    <property type="match status" value="1"/>
</dbReference>
<dbReference type="InterPro" id="IPR005846">
    <property type="entry name" value="A-D-PHexomutase_a/b/a-III"/>
</dbReference>
<name>A0A2T4UC98_9ACTN</name>
<dbReference type="PRINTS" id="PR00509">
    <property type="entry name" value="PGMPMM"/>
</dbReference>
<evidence type="ECO:0000259" key="8">
    <source>
        <dbReference type="Pfam" id="PF02878"/>
    </source>
</evidence>
<evidence type="ECO:0000256" key="3">
    <source>
        <dbReference type="ARBA" id="ARBA00022553"/>
    </source>
</evidence>
<comment type="similarity">
    <text evidence="2">Belongs to the phosphohexose mutase family.</text>
</comment>
<accession>A0A2T4UC98</accession>
<evidence type="ECO:0000256" key="4">
    <source>
        <dbReference type="ARBA" id="ARBA00022723"/>
    </source>
</evidence>
<keyword evidence="4" id="KW-0479">Metal-binding</keyword>
<feature type="domain" description="Alpha-D-phosphohexomutase alpha/beta/alpha" evidence="10">
    <location>
        <begin position="264"/>
        <end position="369"/>
    </location>
</feature>
<keyword evidence="12" id="KW-1185">Reference proteome</keyword>
<keyword evidence="3" id="KW-0597">Phosphoprotein</keyword>
<comment type="caution">
    <text evidence="11">The sequence shown here is derived from an EMBL/GenBank/DDBJ whole genome shotgun (WGS) entry which is preliminary data.</text>
</comment>
<dbReference type="Proteomes" id="UP000240739">
    <property type="component" value="Unassembled WGS sequence"/>
</dbReference>
<dbReference type="GO" id="GO:0046872">
    <property type="term" value="F:metal ion binding"/>
    <property type="evidence" value="ECO:0007669"/>
    <property type="project" value="UniProtKB-KW"/>
</dbReference>
<dbReference type="PANTHER" id="PTHR43771:SF1">
    <property type="entry name" value="PHOSPHOMANNOMUTASE"/>
    <property type="match status" value="1"/>
</dbReference>
<comment type="cofactor">
    <cofactor evidence="1">
        <name>Mg(2+)</name>
        <dbReference type="ChEBI" id="CHEBI:18420"/>
    </cofactor>
</comment>
<keyword evidence="5" id="KW-0460">Magnesium</keyword>
<evidence type="ECO:0000256" key="1">
    <source>
        <dbReference type="ARBA" id="ARBA00001946"/>
    </source>
</evidence>